<protein>
    <recommendedName>
        <fullName evidence="4">DUF2599 domain-containing protein</fullName>
    </recommendedName>
</protein>
<dbReference type="AlphaFoldDB" id="A0AAE5NIB9"/>
<evidence type="ECO:0000313" key="3">
    <source>
        <dbReference type="Proteomes" id="UP000216195"/>
    </source>
</evidence>
<gene>
    <name evidence="2" type="ORF">B8W87_00405</name>
</gene>
<evidence type="ECO:0000256" key="1">
    <source>
        <dbReference type="SAM" id="MobiDB-lite"/>
    </source>
</evidence>
<dbReference type="Proteomes" id="UP000216195">
    <property type="component" value="Unassembled WGS sequence"/>
</dbReference>
<dbReference type="RefSeq" id="WP_095342921.1">
    <property type="nucleotide sequence ID" value="NZ_PKIR01000003.1"/>
</dbReference>
<reference evidence="2 3" key="1">
    <citation type="submission" date="2017-04" db="EMBL/GenBank/DDBJ databases">
        <title>Kefir bacterial isolates.</title>
        <authorList>
            <person name="Kim Y."/>
            <person name="Blasche S."/>
            <person name="Patil K.R."/>
        </authorList>
    </citation>
    <scope>NUCLEOTIDE SEQUENCE [LARGE SCALE GENOMIC DNA]</scope>
    <source>
        <strain evidence="2 3">OG2-1</strain>
    </source>
</reference>
<accession>A0AAE5NIB9</accession>
<dbReference type="EMBL" id="NCWU01000001">
    <property type="protein sequence ID" value="PAK86833.1"/>
    <property type="molecule type" value="Genomic_DNA"/>
</dbReference>
<sequence length="341" mass="37294">MVITSFVLANGVIAPSYGHVGQQPQENNKQNTMTELEKIQHTDFSSAAPLQDVAPAQLSDENQKMEHDTPRSTVSVQKNPKDGVSVSNKKLGGTSVHVGLPYADGASEASSVSQGVVSYDNKNGSSTIPVTKNDGSLQMVTKIDNRDAPTEYKYVMGVPQGAKLVHQEDGSVLILDNNGKIISAVSKPWAVDAQGTPVETAYVVQGNELIQVISHTSQDYKYPIVADPWMGIDLIDKVWVEDKPEGYVVNVDPTPWGRMVTGPGTEDAHVDELKSKLGDDAWRVDDHDGTIREQYLCHVKGNIPAELGTYNLESWWESKPWADQLNLNDQCNVGAKSEKYY</sequence>
<evidence type="ECO:0008006" key="4">
    <source>
        <dbReference type="Google" id="ProtNLM"/>
    </source>
</evidence>
<feature type="compositionally biased region" description="Basic and acidic residues" evidence="1">
    <location>
        <begin position="61"/>
        <end position="70"/>
    </location>
</feature>
<comment type="caution">
    <text evidence="2">The sequence shown here is derived from an EMBL/GenBank/DDBJ whole genome shotgun (WGS) entry which is preliminary data.</text>
</comment>
<evidence type="ECO:0000313" key="2">
    <source>
        <dbReference type="EMBL" id="PAK86833.1"/>
    </source>
</evidence>
<organism evidence="2 3">
    <name type="scientific">Rothia dentocariosa</name>
    <dbReference type="NCBI Taxonomy" id="2047"/>
    <lineage>
        <taxon>Bacteria</taxon>
        <taxon>Bacillati</taxon>
        <taxon>Actinomycetota</taxon>
        <taxon>Actinomycetes</taxon>
        <taxon>Micrococcales</taxon>
        <taxon>Micrococcaceae</taxon>
        <taxon>Rothia</taxon>
    </lineage>
</organism>
<proteinExistence type="predicted"/>
<feature type="region of interest" description="Disordered" evidence="1">
    <location>
        <begin position="61"/>
        <end position="90"/>
    </location>
</feature>
<name>A0AAE5NIB9_9MICC</name>